<accession>A0A1G9S772</accession>
<evidence type="ECO:0008006" key="3">
    <source>
        <dbReference type="Google" id="ProtNLM"/>
    </source>
</evidence>
<proteinExistence type="predicted"/>
<dbReference type="Proteomes" id="UP000199440">
    <property type="component" value="Unassembled WGS sequence"/>
</dbReference>
<reference evidence="1 2" key="1">
    <citation type="submission" date="2016-10" db="EMBL/GenBank/DDBJ databases">
        <authorList>
            <person name="de Groot N.N."/>
        </authorList>
    </citation>
    <scope>NUCLEOTIDE SEQUENCE [LARGE SCALE GENOMIC DNA]</scope>
    <source>
        <strain evidence="1 2">DSM 19886</strain>
    </source>
</reference>
<dbReference type="AlphaFoldDB" id="A0A1G9S772"/>
<protein>
    <recommendedName>
        <fullName evidence="3">DUF4861 domain-containing protein</fullName>
    </recommendedName>
</protein>
<dbReference type="PROSITE" id="PS51257">
    <property type="entry name" value="PROKAR_LIPOPROTEIN"/>
    <property type="match status" value="1"/>
</dbReference>
<organism evidence="1 2">
    <name type="scientific">Kriegella aquimaris</name>
    <dbReference type="NCBI Taxonomy" id="192904"/>
    <lineage>
        <taxon>Bacteria</taxon>
        <taxon>Pseudomonadati</taxon>
        <taxon>Bacteroidota</taxon>
        <taxon>Flavobacteriia</taxon>
        <taxon>Flavobacteriales</taxon>
        <taxon>Flavobacteriaceae</taxon>
        <taxon>Kriegella</taxon>
    </lineage>
</organism>
<dbReference type="OrthoDB" id="1405334at2"/>
<name>A0A1G9S772_9FLAO</name>
<sequence>MSLAILKYGNPIIVFLLLIASGCTKPTTLVTISVAEQNGLERNLEYVQADISLRHILKPTESLVAVGLDGVVVPVQTTDTIRNENGTGVRIVFPVAMNPHEVKKFSIEKHDKAKDTLRSDLYYSEKAVFVENEHYTAHFGTNKDKRGGQVLNLELKGFNNQLLHRNHRTPIHWAPNFSKSDSDRYYTMESLSPSSKNSVKGNGPYTVTKIRTGETDSVPEINVRGKYKFYAGLPYFEFSSTMTVTQDVELSLLRNDEMTMDSLFTHIIFAKPDNSIINLGLYDEELDVLEKEHITDDTPWLAFYNKDKGYGFGSIRLEYDNTNLDGNTSPLHKPYTKISKSVGNGRYWNRILVADTILAIPKGSRYHEKNAYFIFNADSEKPEDEVLYYSERLNHPLVVTVEKN</sequence>
<evidence type="ECO:0000313" key="2">
    <source>
        <dbReference type="Proteomes" id="UP000199440"/>
    </source>
</evidence>
<evidence type="ECO:0000313" key="1">
    <source>
        <dbReference type="EMBL" id="SDM31373.1"/>
    </source>
</evidence>
<dbReference type="EMBL" id="FNGV01000007">
    <property type="protein sequence ID" value="SDM31373.1"/>
    <property type="molecule type" value="Genomic_DNA"/>
</dbReference>
<dbReference type="STRING" id="192904.SAMN04488514_107143"/>
<dbReference type="RefSeq" id="WP_089890919.1">
    <property type="nucleotide sequence ID" value="NZ_FNGV01000007.1"/>
</dbReference>
<gene>
    <name evidence="1" type="ORF">SAMN04488514_107143</name>
</gene>
<keyword evidence="2" id="KW-1185">Reference proteome</keyword>